<evidence type="ECO:0000259" key="3">
    <source>
        <dbReference type="PROSITE" id="PS51462"/>
    </source>
</evidence>
<dbReference type="InterPro" id="IPR020084">
    <property type="entry name" value="NUDIX_hydrolase_CS"/>
</dbReference>
<dbReference type="SUPFAM" id="SSF55811">
    <property type="entry name" value="Nudix"/>
    <property type="match status" value="2"/>
</dbReference>
<dbReference type="PANTHER" id="PTHR43046:SF14">
    <property type="entry name" value="MUTT_NUDIX FAMILY PROTEIN"/>
    <property type="match status" value="1"/>
</dbReference>
<dbReference type="InterPro" id="IPR000086">
    <property type="entry name" value="NUDIX_hydrolase_dom"/>
</dbReference>
<feature type="domain" description="Nudix hydrolase" evidence="3">
    <location>
        <begin position="170"/>
        <end position="310"/>
    </location>
</feature>
<keyword evidence="5" id="KW-1185">Reference proteome</keyword>
<dbReference type="PANTHER" id="PTHR43046">
    <property type="entry name" value="GDP-MANNOSE MANNOSYL HYDROLASE"/>
    <property type="match status" value="1"/>
</dbReference>
<dbReference type="Pfam" id="PF00293">
    <property type="entry name" value="NUDIX"/>
    <property type="match status" value="2"/>
</dbReference>
<dbReference type="PROSITE" id="PS00893">
    <property type="entry name" value="NUDIX_BOX"/>
    <property type="match status" value="2"/>
</dbReference>
<keyword evidence="2" id="KW-0378">Hydrolase</keyword>
<sequence length="315" mass="33634">MTTTLKPLRRIAAYAVCADPIGRVLLVRASERSGTPGTWSLPGGAVDHGEDPNHTVVRETAAETGLSVTVDGLDDVLADMRALPERGITIHTDRLLYRVSVRGGTLTDRVDRPTDLARWFTREEAAELPLRSFTARALDLPASSADVVPDEPPEFPSFYAVPGPDGLHRAQRFAAYAVCTDPEGRVLLTRVADGYPGAGCWHLPGGGTDYGEQPGAALIRELVEETGQTGRLVELLGVASHRDAASLGPEGYPIDWHGVRAFYRVVVDQPAPPTVADVGGSTCEARWFAPAELGALPTDRLTEVTAEAVQAARLA</sequence>
<dbReference type="GO" id="GO:0016787">
    <property type="term" value="F:hydrolase activity"/>
    <property type="evidence" value="ECO:0007669"/>
    <property type="project" value="UniProtKB-KW"/>
</dbReference>
<evidence type="ECO:0000256" key="1">
    <source>
        <dbReference type="ARBA" id="ARBA00001946"/>
    </source>
</evidence>
<protein>
    <submittedName>
        <fullName evidence="4">ADP-ribose pyrophosphatase YjhB, NUDIX family</fullName>
    </submittedName>
</protein>
<dbReference type="Proteomes" id="UP000198217">
    <property type="component" value="Chromosome I"/>
</dbReference>
<reference evidence="4 5" key="1">
    <citation type="submission" date="2016-06" db="EMBL/GenBank/DDBJ databases">
        <authorList>
            <person name="Kjaerup R.B."/>
            <person name="Dalgaard T.S."/>
            <person name="Juul-Madsen H.R."/>
        </authorList>
    </citation>
    <scope>NUCLEOTIDE SEQUENCE [LARGE SCALE GENOMIC DNA]</scope>
    <source>
        <strain evidence="4 5">DSM 43904</strain>
    </source>
</reference>
<name>A0A1C5GNZ1_9ACTN</name>
<dbReference type="Gene3D" id="3.90.79.10">
    <property type="entry name" value="Nucleoside Triphosphate Pyrophosphohydrolase"/>
    <property type="match status" value="2"/>
</dbReference>
<organism evidence="4 5">
    <name type="scientific">Micromonospora echinaurantiaca</name>
    <dbReference type="NCBI Taxonomy" id="47857"/>
    <lineage>
        <taxon>Bacteria</taxon>
        <taxon>Bacillati</taxon>
        <taxon>Actinomycetota</taxon>
        <taxon>Actinomycetes</taxon>
        <taxon>Micromonosporales</taxon>
        <taxon>Micromonosporaceae</taxon>
        <taxon>Micromonospora</taxon>
    </lineage>
</organism>
<evidence type="ECO:0000313" key="5">
    <source>
        <dbReference type="Proteomes" id="UP000198217"/>
    </source>
</evidence>
<evidence type="ECO:0000313" key="4">
    <source>
        <dbReference type="EMBL" id="SCG35516.1"/>
    </source>
</evidence>
<gene>
    <name evidence="4" type="ORF">GA0070609_0110</name>
</gene>
<dbReference type="CDD" id="cd02883">
    <property type="entry name" value="NUDIX_Hydrolase"/>
    <property type="match status" value="2"/>
</dbReference>
<dbReference type="EMBL" id="LT607750">
    <property type="protein sequence ID" value="SCG35516.1"/>
    <property type="molecule type" value="Genomic_DNA"/>
</dbReference>
<feature type="domain" description="Nudix hydrolase" evidence="3">
    <location>
        <begin position="8"/>
        <end position="143"/>
    </location>
</feature>
<accession>A0A1C5GNZ1</accession>
<dbReference type="InterPro" id="IPR015797">
    <property type="entry name" value="NUDIX_hydrolase-like_dom_sf"/>
</dbReference>
<dbReference type="RefSeq" id="WP_088991968.1">
    <property type="nucleotide sequence ID" value="NZ_LT607750.1"/>
</dbReference>
<dbReference type="PROSITE" id="PS51462">
    <property type="entry name" value="NUDIX"/>
    <property type="match status" value="2"/>
</dbReference>
<evidence type="ECO:0000256" key="2">
    <source>
        <dbReference type="ARBA" id="ARBA00022801"/>
    </source>
</evidence>
<comment type="cofactor">
    <cofactor evidence="1">
        <name>Mg(2+)</name>
        <dbReference type="ChEBI" id="CHEBI:18420"/>
    </cofactor>
</comment>
<proteinExistence type="predicted"/>
<dbReference type="AlphaFoldDB" id="A0A1C5GNZ1"/>